<feature type="active site" evidence="6">
    <location>
        <position position="283"/>
    </location>
</feature>
<evidence type="ECO:0000256" key="2">
    <source>
        <dbReference type="ARBA" id="ARBA00011881"/>
    </source>
</evidence>
<evidence type="ECO:0000256" key="1">
    <source>
        <dbReference type="ARBA" id="ARBA00009986"/>
    </source>
</evidence>
<comment type="subunit">
    <text evidence="2">Homotetramer.</text>
</comment>
<dbReference type="InterPro" id="IPR016163">
    <property type="entry name" value="Ald_DH_C"/>
</dbReference>
<protein>
    <recommendedName>
        <fullName evidence="5">aldehyde dehydrogenase (NAD(+))</fullName>
        <ecNumber evidence="5">1.2.1.3</ecNumber>
    </recommendedName>
</protein>
<keyword evidence="3 7" id="KW-0560">Oxidoreductase</keyword>
<keyword evidence="10" id="KW-1185">Reference proteome</keyword>
<dbReference type="InterPro" id="IPR029510">
    <property type="entry name" value="Ald_DH_CS_GLU"/>
</dbReference>
<evidence type="ECO:0000256" key="5">
    <source>
        <dbReference type="ARBA" id="ARBA00024226"/>
    </source>
</evidence>
<dbReference type="PANTHER" id="PTHR43521">
    <property type="entry name" value="ALPHA-AMINOADIPIC SEMIALDEHYDE DEHYDROGENASE"/>
    <property type="match status" value="1"/>
</dbReference>
<dbReference type="Gene3D" id="3.40.605.10">
    <property type="entry name" value="Aldehyde Dehydrogenase, Chain A, domain 1"/>
    <property type="match status" value="1"/>
</dbReference>
<evidence type="ECO:0000313" key="9">
    <source>
        <dbReference type="EMBL" id="RDK88618.1"/>
    </source>
</evidence>
<accession>A0A370QJS5</accession>
<dbReference type="InterPro" id="IPR044638">
    <property type="entry name" value="ALDH7A1-like"/>
</dbReference>
<dbReference type="SUPFAM" id="SSF53720">
    <property type="entry name" value="ALDH-like"/>
    <property type="match status" value="1"/>
</dbReference>
<reference evidence="9 10" key="1">
    <citation type="submission" date="2018-07" db="EMBL/GenBank/DDBJ databases">
        <title>Genomic Encyclopedia of Type Strains, Phase IV (KMG-IV): sequencing the most valuable type-strain genomes for metagenomic binning, comparative biology and taxonomic classification.</title>
        <authorList>
            <person name="Goeker M."/>
        </authorList>
    </citation>
    <scope>NUCLEOTIDE SEQUENCE [LARGE SCALE GENOMIC DNA]</scope>
    <source>
        <strain evidence="9 10">DSM 101478</strain>
    </source>
</reference>
<name>A0A370QJS5_9FLAO</name>
<dbReference type="InterPro" id="IPR016161">
    <property type="entry name" value="Ald_DH/histidinol_DH"/>
</dbReference>
<keyword evidence="4" id="KW-0520">NAD</keyword>
<evidence type="ECO:0000256" key="3">
    <source>
        <dbReference type="ARBA" id="ARBA00023002"/>
    </source>
</evidence>
<sequence>MDSVLGGSNKKTITMSTVATDYGMDKALQQLGLKDVNHGTSTGSTWYPGGEEIASYSPVDGALIGKVTTTTKEEYDTVIKTAQEAFKTFRAMPAPQRGEIVRQFGNKLRELKEPLGKLVSYEMGKSLQEGYGEVQEMIDICDFAVGLSRQLNGQVIPSERPGHVMREQWHSLGIVGIISAFNFPVAVWSWNTALAWVCGDVCVWKASEKAPLCSVACQNIIAEILKENDLPEGISCIINGDYTVGEWMTKDTRIPLISATGSTRMGRIVGKTVAERFGKSLLELGGNNAIIITPTADLKVVVPGAVFGAVGTCGQRCTSTRRLIIHESVYDKVRDAIVGAYDQIVIGNPLDEKNHVGPLIDKDAVDMYLNAIEKAKEEGGNVLVEGGVLEGEGYESGCYVKPAIIEAENTYEIVQHETFAPILYLMKYSGDVENAIEIQNGVAQGLSSAIMTNEMKEAERFLSFAGSDCGIANVNIGTSGAEIGGAFGGEKETGGGRESGSDAWKVYMRRQTNTVNYSDELPLAQGIKFDL</sequence>
<proteinExistence type="inferred from homology"/>
<evidence type="ECO:0000256" key="6">
    <source>
        <dbReference type="PROSITE-ProRule" id="PRU10007"/>
    </source>
</evidence>
<gene>
    <name evidence="9" type="ORF">C8D94_101493</name>
</gene>
<comment type="caution">
    <text evidence="9">The sequence shown here is derived from an EMBL/GenBank/DDBJ whole genome shotgun (WGS) entry which is preliminary data.</text>
</comment>
<evidence type="ECO:0000259" key="8">
    <source>
        <dbReference type="Pfam" id="PF00171"/>
    </source>
</evidence>
<dbReference type="InterPro" id="IPR015590">
    <property type="entry name" value="Aldehyde_DH_dom"/>
</dbReference>
<dbReference type="CDD" id="cd07130">
    <property type="entry name" value="ALDH_F7_AASADH"/>
    <property type="match status" value="1"/>
</dbReference>
<dbReference type="Gene3D" id="3.40.309.10">
    <property type="entry name" value="Aldehyde Dehydrogenase, Chain A, domain 2"/>
    <property type="match status" value="1"/>
</dbReference>
<dbReference type="InterPro" id="IPR016162">
    <property type="entry name" value="Ald_DH_N"/>
</dbReference>
<dbReference type="EMBL" id="QRAO01000001">
    <property type="protein sequence ID" value="RDK88618.1"/>
    <property type="molecule type" value="Genomic_DNA"/>
</dbReference>
<dbReference type="Pfam" id="PF00171">
    <property type="entry name" value="Aldedh"/>
    <property type="match status" value="1"/>
</dbReference>
<comment type="similarity">
    <text evidence="1 7">Belongs to the aldehyde dehydrogenase family.</text>
</comment>
<dbReference type="Proteomes" id="UP000255317">
    <property type="component" value="Unassembled WGS sequence"/>
</dbReference>
<evidence type="ECO:0000256" key="7">
    <source>
        <dbReference type="RuleBase" id="RU003345"/>
    </source>
</evidence>
<dbReference type="PROSITE" id="PS00687">
    <property type="entry name" value="ALDEHYDE_DEHYDR_GLU"/>
    <property type="match status" value="1"/>
</dbReference>
<dbReference type="FunFam" id="3.40.309.10:FF:000018">
    <property type="entry name" value="Alpha-aminoadipic semialdehyde dehydrogenase"/>
    <property type="match status" value="1"/>
</dbReference>
<dbReference type="EC" id="1.2.1.3" evidence="5"/>
<dbReference type="GO" id="GO:0004029">
    <property type="term" value="F:aldehyde dehydrogenase (NAD+) activity"/>
    <property type="evidence" value="ECO:0007669"/>
    <property type="project" value="UniProtKB-EC"/>
</dbReference>
<evidence type="ECO:0000256" key="4">
    <source>
        <dbReference type="ARBA" id="ARBA00023027"/>
    </source>
</evidence>
<dbReference type="AlphaFoldDB" id="A0A370QJS5"/>
<feature type="domain" description="Aldehyde dehydrogenase" evidence="8">
    <location>
        <begin position="51"/>
        <end position="512"/>
    </location>
</feature>
<evidence type="ECO:0000313" key="10">
    <source>
        <dbReference type="Proteomes" id="UP000255317"/>
    </source>
</evidence>
<dbReference type="PANTHER" id="PTHR43521:SF1">
    <property type="entry name" value="ALPHA-AMINOADIPIC SEMIALDEHYDE DEHYDROGENASE"/>
    <property type="match status" value="1"/>
</dbReference>
<organism evidence="9 10">
    <name type="scientific">Marinirhabdus gelatinilytica</name>
    <dbReference type="NCBI Taxonomy" id="1703343"/>
    <lineage>
        <taxon>Bacteria</taxon>
        <taxon>Pseudomonadati</taxon>
        <taxon>Bacteroidota</taxon>
        <taxon>Flavobacteriia</taxon>
        <taxon>Flavobacteriales</taxon>
        <taxon>Flavobacteriaceae</taxon>
    </lineage>
</organism>